<dbReference type="RefSeq" id="WP_167925009.1">
    <property type="nucleotide sequence ID" value="NZ_JAATVY010000005.1"/>
</dbReference>
<keyword evidence="2" id="KW-0472">Membrane</keyword>
<feature type="transmembrane region" description="Helical" evidence="2">
    <location>
        <begin position="107"/>
        <end position="127"/>
    </location>
</feature>
<evidence type="ECO:0000256" key="1">
    <source>
        <dbReference type="SAM" id="MobiDB-lite"/>
    </source>
</evidence>
<evidence type="ECO:0008006" key="5">
    <source>
        <dbReference type="Google" id="ProtNLM"/>
    </source>
</evidence>
<keyword evidence="2" id="KW-0812">Transmembrane</keyword>
<dbReference type="EMBL" id="JAATVY010000005">
    <property type="protein sequence ID" value="NJC70106.1"/>
    <property type="molecule type" value="Genomic_DNA"/>
</dbReference>
<sequence>MAGRPEGEVMAGRPEGEVMAGRPEGEVMAGRPEGEVIAGRSEGATVDRDGTAGVLETDHVDPDRHERIPGEYGQPLNLVGRHRAPEVPAVVAQAAPAATPRRVRVRWVLLGVLLVVGVLAAIARLPWEWSFIDDSALLDVVNPQVRAHGPVGGFVTAAYEMYRIDLTWGLFRPAYWLYVAGFYQLPVGVAHAIRVAMLVTVFVGAVSAVVDRASGQRRAVLTAWTLLAVAANGALFMGIWYPSLQELSALCFVGLGLVARRRPWLLFACWLVAAWFKSPFAWLLLAHGLLLCRRRSERVVGVVMTVSAVATLGGAAVLARTGQYTTAGTQLSLKVMHAHADTALGLLGAPALVVLAGALVFGSRLDRGRDPLAWSLLAGGAGYLVNLLPWRTDAHYASPYLFLVTVGALVALRDVDGLAPRRALAGLVVPLLLSGAVVSDTALNGWSTLTNVTGLRDCVRGLPARSVVGFNRAEAWARLDAIVRAHDPGWTGRVVLVPDGQTAGQVGAERVDRIDYYIHQASYGPGTPALMAGAVVCRTRQSTVYRVR</sequence>
<protein>
    <recommendedName>
        <fullName evidence="5">Glycosyltransferase RgtA/B/C/D-like domain-containing protein</fullName>
    </recommendedName>
</protein>
<feature type="transmembrane region" description="Helical" evidence="2">
    <location>
        <begin position="192"/>
        <end position="210"/>
    </location>
</feature>
<feature type="transmembrane region" description="Helical" evidence="2">
    <location>
        <begin position="299"/>
        <end position="322"/>
    </location>
</feature>
<evidence type="ECO:0000256" key="2">
    <source>
        <dbReference type="SAM" id="Phobius"/>
    </source>
</evidence>
<accession>A0ABX0XW95</accession>
<feature type="transmembrane region" description="Helical" evidence="2">
    <location>
        <begin position="264"/>
        <end position="292"/>
    </location>
</feature>
<name>A0ABX0XW95_9ACTN</name>
<dbReference type="Proteomes" id="UP000722989">
    <property type="component" value="Unassembled WGS sequence"/>
</dbReference>
<proteinExistence type="predicted"/>
<reference evidence="3 4" key="1">
    <citation type="submission" date="2020-03" db="EMBL/GenBank/DDBJ databases">
        <title>WGS of the type strain of Planosporangium spp.</title>
        <authorList>
            <person name="Thawai C."/>
        </authorList>
    </citation>
    <scope>NUCLEOTIDE SEQUENCE [LARGE SCALE GENOMIC DNA]</scope>
    <source>
        <strain evidence="3 4">TBRC 5610</strain>
    </source>
</reference>
<organism evidence="3 4">
    <name type="scientific">Planosporangium thailandense</name>
    <dbReference type="NCBI Taxonomy" id="765197"/>
    <lineage>
        <taxon>Bacteria</taxon>
        <taxon>Bacillati</taxon>
        <taxon>Actinomycetota</taxon>
        <taxon>Actinomycetes</taxon>
        <taxon>Micromonosporales</taxon>
        <taxon>Micromonosporaceae</taxon>
        <taxon>Planosporangium</taxon>
    </lineage>
</organism>
<comment type="caution">
    <text evidence="3">The sequence shown here is derived from an EMBL/GenBank/DDBJ whole genome shotgun (WGS) entry which is preliminary data.</text>
</comment>
<keyword evidence="2" id="KW-1133">Transmembrane helix</keyword>
<feature type="region of interest" description="Disordered" evidence="1">
    <location>
        <begin position="1"/>
        <end position="30"/>
    </location>
</feature>
<feature type="transmembrane region" description="Helical" evidence="2">
    <location>
        <begin position="222"/>
        <end position="244"/>
    </location>
</feature>
<evidence type="ECO:0000313" key="4">
    <source>
        <dbReference type="Proteomes" id="UP000722989"/>
    </source>
</evidence>
<gene>
    <name evidence="3" type="ORF">HC031_10345</name>
</gene>
<evidence type="ECO:0000313" key="3">
    <source>
        <dbReference type="EMBL" id="NJC70106.1"/>
    </source>
</evidence>
<keyword evidence="4" id="KW-1185">Reference proteome</keyword>
<feature type="transmembrane region" description="Helical" evidence="2">
    <location>
        <begin position="396"/>
        <end position="412"/>
    </location>
</feature>
<feature type="transmembrane region" description="Helical" evidence="2">
    <location>
        <begin position="373"/>
        <end position="390"/>
    </location>
</feature>
<feature type="transmembrane region" description="Helical" evidence="2">
    <location>
        <begin position="342"/>
        <end position="361"/>
    </location>
</feature>